<proteinExistence type="predicted"/>
<keyword evidence="7" id="KW-0472">Membrane</keyword>
<feature type="transmembrane region" description="Helical" evidence="7">
    <location>
        <begin position="139"/>
        <end position="160"/>
    </location>
</feature>
<keyword evidence="2" id="KW-0813">Transport</keyword>
<keyword evidence="7" id="KW-0812">Transmembrane</keyword>
<accession>A0A0A9ZFC3</accession>
<evidence type="ECO:0000256" key="5">
    <source>
        <dbReference type="ARBA" id="ARBA00023065"/>
    </source>
</evidence>
<reference evidence="8" key="2">
    <citation type="submission" date="2014-07" db="EMBL/GenBank/DDBJ databases">
        <authorList>
            <person name="Hull J."/>
        </authorList>
    </citation>
    <scope>NUCLEOTIDE SEQUENCE</scope>
</reference>
<feature type="transmembrane region" description="Helical" evidence="7">
    <location>
        <begin position="93"/>
        <end position="119"/>
    </location>
</feature>
<keyword evidence="4" id="KW-0915">Sodium</keyword>
<keyword evidence="5" id="KW-0406">Ion transport</keyword>
<sequence>SLQYLYFIFAVTVSSCVGVYKIGGAFKVWQDSVDGERSELINLEGQLLYDRANFLGGVTTGAISALSVGVSQQAFFTRIFGLRGKDESRRTSVAVVSFFGFFVSRCNGLIAGLVIYSFFKGCHPLLTKEITKPDGIVSLFISNISETVPGVLGLFLAVWWQQR</sequence>
<keyword evidence="7" id="KW-1133">Transmembrane helix</keyword>
<dbReference type="GO" id="GO:0015293">
    <property type="term" value="F:symporter activity"/>
    <property type="evidence" value="ECO:0007669"/>
    <property type="project" value="TreeGrafter"/>
</dbReference>
<reference evidence="8" key="1">
    <citation type="journal article" date="2014" name="PLoS ONE">
        <title>Transcriptome-Based Identification of ABC Transporters in the Western Tarnished Plant Bug Lygus hesperus.</title>
        <authorList>
            <person name="Hull J.J."/>
            <person name="Chaney K."/>
            <person name="Geib S.M."/>
            <person name="Fabrick J.A."/>
            <person name="Brent C.S."/>
            <person name="Walsh D."/>
            <person name="Lavine L.C."/>
        </authorList>
    </citation>
    <scope>NUCLEOTIDE SEQUENCE</scope>
</reference>
<dbReference type="GO" id="GO:0005886">
    <property type="term" value="C:plasma membrane"/>
    <property type="evidence" value="ECO:0007669"/>
    <property type="project" value="UniProtKB-SubCell"/>
</dbReference>
<keyword evidence="6" id="KW-0739">Sodium transport</keyword>
<dbReference type="EMBL" id="GBHO01000385">
    <property type="protein sequence ID" value="JAG43219.1"/>
    <property type="molecule type" value="Transcribed_RNA"/>
</dbReference>
<organism evidence="8">
    <name type="scientific">Lygus hesperus</name>
    <name type="common">Western plant bug</name>
    <dbReference type="NCBI Taxonomy" id="30085"/>
    <lineage>
        <taxon>Eukaryota</taxon>
        <taxon>Metazoa</taxon>
        <taxon>Ecdysozoa</taxon>
        <taxon>Arthropoda</taxon>
        <taxon>Hexapoda</taxon>
        <taxon>Insecta</taxon>
        <taxon>Pterygota</taxon>
        <taxon>Neoptera</taxon>
        <taxon>Paraneoptera</taxon>
        <taxon>Hemiptera</taxon>
        <taxon>Heteroptera</taxon>
        <taxon>Panheteroptera</taxon>
        <taxon>Cimicomorpha</taxon>
        <taxon>Miridae</taxon>
        <taxon>Mirini</taxon>
        <taxon>Lygus</taxon>
    </lineage>
</organism>
<evidence type="ECO:0000256" key="7">
    <source>
        <dbReference type="SAM" id="Phobius"/>
    </source>
</evidence>
<evidence type="ECO:0000256" key="3">
    <source>
        <dbReference type="ARBA" id="ARBA00022475"/>
    </source>
</evidence>
<dbReference type="AlphaFoldDB" id="A0A0A9ZFC3"/>
<dbReference type="GO" id="GO:0006814">
    <property type="term" value="P:sodium ion transport"/>
    <property type="evidence" value="ECO:0007669"/>
    <property type="project" value="UniProtKB-KW"/>
</dbReference>
<keyword evidence="3" id="KW-1003">Cell membrane</keyword>
<evidence type="ECO:0000313" key="8">
    <source>
        <dbReference type="EMBL" id="JAG43219.1"/>
    </source>
</evidence>
<dbReference type="PANTHER" id="PTHR42985:SF40">
    <property type="entry name" value="LD47995P-RELATED"/>
    <property type="match status" value="1"/>
</dbReference>
<evidence type="ECO:0000256" key="4">
    <source>
        <dbReference type="ARBA" id="ARBA00023053"/>
    </source>
</evidence>
<comment type="subcellular location">
    <subcellularLocation>
        <location evidence="1">Cell membrane</location>
        <topology evidence="1">Multi-pass membrane protein</topology>
    </subcellularLocation>
</comment>
<feature type="non-terminal residue" evidence="8">
    <location>
        <position position="1"/>
    </location>
</feature>
<feature type="transmembrane region" description="Helical" evidence="7">
    <location>
        <begin position="6"/>
        <end position="23"/>
    </location>
</feature>
<dbReference type="PANTHER" id="PTHR42985">
    <property type="entry name" value="SODIUM-COUPLED MONOCARBOXYLATE TRANSPORTER"/>
    <property type="match status" value="1"/>
</dbReference>
<protein>
    <submittedName>
        <fullName evidence="8">Sodium/iodide cotransporter</fullName>
    </submittedName>
</protein>
<dbReference type="InterPro" id="IPR051163">
    <property type="entry name" value="Sodium:Solute_Symporter_SSF"/>
</dbReference>
<dbReference type="InterPro" id="IPR038377">
    <property type="entry name" value="Na/Glc_symporter_sf"/>
</dbReference>
<name>A0A0A9ZFC3_LYGHE</name>
<gene>
    <name evidence="8" type="primary">Slc5a5_1</name>
    <name evidence="8" type="ORF">CM83_1434</name>
</gene>
<evidence type="ECO:0000256" key="2">
    <source>
        <dbReference type="ARBA" id="ARBA00022448"/>
    </source>
</evidence>
<evidence type="ECO:0000256" key="1">
    <source>
        <dbReference type="ARBA" id="ARBA00004651"/>
    </source>
</evidence>
<evidence type="ECO:0000256" key="6">
    <source>
        <dbReference type="ARBA" id="ARBA00023201"/>
    </source>
</evidence>
<dbReference type="Gene3D" id="1.20.1730.10">
    <property type="entry name" value="Sodium/glucose cotransporter"/>
    <property type="match status" value="1"/>
</dbReference>